<dbReference type="SUPFAM" id="SSF46689">
    <property type="entry name" value="Homeodomain-like"/>
    <property type="match status" value="2"/>
</dbReference>
<feature type="domain" description="HTH araC/xylS-type" evidence="5">
    <location>
        <begin position="166"/>
        <end position="264"/>
    </location>
</feature>
<dbReference type="SUPFAM" id="SSF51215">
    <property type="entry name" value="Regulatory protein AraC"/>
    <property type="match status" value="1"/>
</dbReference>
<dbReference type="InterPro" id="IPR050204">
    <property type="entry name" value="AraC_XylS_family_regulators"/>
</dbReference>
<keyword evidence="7" id="KW-1185">Reference proteome</keyword>
<dbReference type="Pfam" id="PF12833">
    <property type="entry name" value="HTH_18"/>
    <property type="match status" value="1"/>
</dbReference>
<keyword evidence="4" id="KW-0804">Transcription</keyword>
<dbReference type="Gene3D" id="1.10.10.60">
    <property type="entry name" value="Homeodomain-like"/>
    <property type="match status" value="2"/>
</dbReference>
<reference evidence="7" key="1">
    <citation type="journal article" date="2019" name="Int. J. Syst. Evol. Microbiol.">
        <title>The Global Catalogue of Microorganisms (GCM) 10K type strain sequencing project: providing services to taxonomists for standard genome sequencing and annotation.</title>
        <authorList>
            <consortium name="The Broad Institute Genomics Platform"/>
            <consortium name="The Broad Institute Genome Sequencing Center for Infectious Disease"/>
            <person name="Wu L."/>
            <person name="Ma J."/>
        </authorList>
    </citation>
    <scope>NUCLEOTIDE SEQUENCE [LARGE SCALE GENOMIC DNA]</scope>
    <source>
        <strain evidence="7">KCTC 3950</strain>
    </source>
</reference>
<gene>
    <name evidence="6" type="ORF">ACFSUF_12960</name>
</gene>
<evidence type="ECO:0000256" key="4">
    <source>
        <dbReference type="ARBA" id="ARBA00023163"/>
    </source>
</evidence>
<keyword evidence="1" id="KW-0805">Transcription regulation</keyword>
<evidence type="ECO:0000256" key="3">
    <source>
        <dbReference type="ARBA" id="ARBA00023159"/>
    </source>
</evidence>
<dbReference type="EMBL" id="JBHUME010000008">
    <property type="protein sequence ID" value="MFD2613334.1"/>
    <property type="molecule type" value="Genomic_DNA"/>
</dbReference>
<dbReference type="RefSeq" id="WP_377603332.1">
    <property type="nucleotide sequence ID" value="NZ_JBHUME010000008.1"/>
</dbReference>
<dbReference type="InterPro" id="IPR009057">
    <property type="entry name" value="Homeodomain-like_sf"/>
</dbReference>
<dbReference type="InterPro" id="IPR018062">
    <property type="entry name" value="HTH_AraC-typ_CS"/>
</dbReference>
<dbReference type="PANTHER" id="PTHR46796">
    <property type="entry name" value="HTH-TYPE TRANSCRIPTIONAL ACTIVATOR RHAS-RELATED"/>
    <property type="match status" value="1"/>
</dbReference>
<sequence>MESLPQLRTIGDVIIKPGFVLETRSIPDYELVYFPSANRTEYIVEGVTYRMDQPSLIITKPGESHTYRFDPSAPVRHLFAHFDFSRLCPEDARYGVLLTQPTLLPVTQHSLIHGLFTQMLQLAHQPQAPSRNRRLSVLLLAVIEEWAALNENSVSIQPNRLPAAIAKAVAFMDRHLLEPLTIEQVAKETGWTHEHFSRKFAEVYGMTPRKALVERRIRRAEQLLLAETWTIKRIAFETGFADEHHFSKTFKQWRALNPTEFRNKYADPLLRNTATLEGLELPYPMNRIVQVEEIPT</sequence>
<comment type="caution">
    <text evidence="6">The sequence shown here is derived from an EMBL/GenBank/DDBJ whole genome shotgun (WGS) entry which is preliminary data.</text>
</comment>
<name>A0ABW5PEQ2_9BACL</name>
<dbReference type="PROSITE" id="PS01124">
    <property type="entry name" value="HTH_ARAC_FAMILY_2"/>
    <property type="match status" value="1"/>
</dbReference>
<evidence type="ECO:0000259" key="5">
    <source>
        <dbReference type="PROSITE" id="PS01124"/>
    </source>
</evidence>
<evidence type="ECO:0000313" key="7">
    <source>
        <dbReference type="Proteomes" id="UP001597541"/>
    </source>
</evidence>
<keyword evidence="2" id="KW-0238">DNA-binding</keyword>
<dbReference type="Proteomes" id="UP001597541">
    <property type="component" value="Unassembled WGS sequence"/>
</dbReference>
<organism evidence="6 7">
    <name type="scientific">Paenibacillus gansuensis</name>
    <dbReference type="NCBI Taxonomy" id="306542"/>
    <lineage>
        <taxon>Bacteria</taxon>
        <taxon>Bacillati</taxon>
        <taxon>Bacillota</taxon>
        <taxon>Bacilli</taxon>
        <taxon>Bacillales</taxon>
        <taxon>Paenibacillaceae</taxon>
        <taxon>Paenibacillus</taxon>
    </lineage>
</organism>
<protein>
    <submittedName>
        <fullName evidence="6">Helix-turn-helix domain-containing protein</fullName>
    </submittedName>
</protein>
<accession>A0ABW5PEQ2</accession>
<proteinExistence type="predicted"/>
<keyword evidence="3" id="KW-0010">Activator</keyword>
<dbReference type="InterPro" id="IPR037923">
    <property type="entry name" value="HTH-like"/>
</dbReference>
<dbReference type="SMART" id="SM00342">
    <property type="entry name" value="HTH_ARAC"/>
    <property type="match status" value="1"/>
</dbReference>
<dbReference type="InterPro" id="IPR018060">
    <property type="entry name" value="HTH_AraC"/>
</dbReference>
<evidence type="ECO:0000256" key="1">
    <source>
        <dbReference type="ARBA" id="ARBA00023015"/>
    </source>
</evidence>
<evidence type="ECO:0000256" key="2">
    <source>
        <dbReference type="ARBA" id="ARBA00023125"/>
    </source>
</evidence>
<evidence type="ECO:0000313" key="6">
    <source>
        <dbReference type="EMBL" id="MFD2613334.1"/>
    </source>
</evidence>
<dbReference type="PROSITE" id="PS00041">
    <property type="entry name" value="HTH_ARAC_FAMILY_1"/>
    <property type="match status" value="1"/>
</dbReference>